<name>A0A4Q8L6P6_9GAMM</name>
<dbReference type="RefSeq" id="WP_130552319.1">
    <property type="nucleotide sequence ID" value="NZ_SHMC01000006.1"/>
</dbReference>
<feature type="transmembrane region" description="Helical" evidence="1">
    <location>
        <begin position="129"/>
        <end position="152"/>
    </location>
</feature>
<organism evidence="3 4">
    <name type="scientific">Pseudoxanthomonas winnipegensis</name>
    <dbReference type="NCBI Taxonomy" id="2480810"/>
    <lineage>
        <taxon>Bacteria</taxon>
        <taxon>Pseudomonadati</taxon>
        <taxon>Pseudomonadota</taxon>
        <taxon>Gammaproteobacteria</taxon>
        <taxon>Lysobacterales</taxon>
        <taxon>Lysobacteraceae</taxon>
        <taxon>Pseudoxanthomonas</taxon>
    </lineage>
</organism>
<protein>
    <submittedName>
        <fullName evidence="3">CPBP family intramembrane metalloprotease</fullName>
    </submittedName>
</protein>
<keyword evidence="3" id="KW-0378">Hydrolase</keyword>
<keyword evidence="1" id="KW-1133">Transmembrane helix</keyword>
<dbReference type="GO" id="GO:0080120">
    <property type="term" value="P:CAAX-box protein maturation"/>
    <property type="evidence" value="ECO:0007669"/>
    <property type="project" value="UniProtKB-ARBA"/>
</dbReference>
<evidence type="ECO:0000313" key="4">
    <source>
        <dbReference type="Proteomes" id="UP000292627"/>
    </source>
</evidence>
<feature type="transmembrane region" description="Helical" evidence="1">
    <location>
        <begin position="50"/>
        <end position="70"/>
    </location>
</feature>
<evidence type="ECO:0000256" key="1">
    <source>
        <dbReference type="SAM" id="Phobius"/>
    </source>
</evidence>
<evidence type="ECO:0000313" key="3">
    <source>
        <dbReference type="EMBL" id="TAA23294.1"/>
    </source>
</evidence>
<dbReference type="Proteomes" id="UP000292627">
    <property type="component" value="Unassembled WGS sequence"/>
</dbReference>
<dbReference type="EMBL" id="SHMC01000006">
    <property type="protein sequence ID" value="TAA23294.1"/>
    <property type="molecule type" value="Genomic_DNA"/>
</dbReference>
<comment type="caution">
    <text evidence="3">The sequence shown here is derived from an EMBL/GenBank/DDBJ whole genome shotgun (WGS) entry which is preliminary data.</text>
</comment>
<dbReference type="OrthoDB" id="95797at2"/>
<dbReference type="InterPro" id="IPR052710">
    <property type="entry name" value="CAAX_protease"/>
</dbReference>
<dbReference type="GO" id="GO:0006508">
    <property type="term" value="P:proteolysis"/>
    <property type="evidence" value="ECO:0007669"/>
    <property type="project" value="UniProtKB-KW"/>
</dbReference>
<dbReference type="Pfam" id="PF02517">
    <property type="entry name" value="Rce1-like"/>
    <property type="match status" value="1"/>
</dbReference>
<dbReference type="AlphaFoldDB" id="A0A4Q8L6P6"/>
<dbReference type="InterPro" id="IPR003675">
    <property type="entry name" value="Rce1/LyrA-like_dom"/>
</dbReference>
<dbReference type="PANTHER" id="PTHR36435:SF1">
    <property type="entry name" value="CAAX AMINO TERMINAL PROTEASE FAMILY PROTEIN"/>
    <property type="match status" value="1"/>
</dbReference>
<sequence length="223" mass="23996">MGIDARKRQAIRGVGGTCGRDRTALGLPIYSSFSGVLAPAVERSFSAASLWGMVFYELVVLALLIPVLWFRGWTPQALGLQWQGRDIRPAIGLLMACIVACYPLGWLGAGMAEGVNPSLDAMVAGKLTLTAVVAVSLINPIFEEVFVCAYVIQALQRRHSPAFAVNVSVAIRASYHLYQGPIGAISLVIVGLILGWWFARTGRLWPAIIAHGLMDLLALMAYA</sequence>
<feature type="domain" description="CAAX prenyl protease 2/Lysostaphin resistance protein A-like" evidence="2">
    <location>
        <begin position="128"/>
        <end position="216"/>
    </location>
</feature>
<dbReference type="GO" id="GO:0008237">
    <property type="term" value="F:metallopeptidase activity"/>
    <property type="evidence" value="ECO:0007669"/>
    <property type="project" value="UniProtKB-KW"/>
</dbReference>
<dbReference type="PANTHER" id="PTHR36435">
    <property type="entry name" value="SLR1288 PROTEIN"/>
    <property type="match status" value="1"/>
</dbReference>
<feature type="transmembrane region" description="Helical" evidence="1">
    <location>
        <begin position="177"/>
        <end position="198"/>
    </location>
</feature>
<reference evidence="3 4" key="1">
    <citation type="submission" date="2019-02" db="EMBL/GenBank/DDBJ databases">
        <title>WGS of Pseudoxanthomonas species novum from clinical isolates.</title>
        <authorList>
            <person name="Bernier A.-M."/>
            <person name="Bernard K."/>
            <person name="Vachon A."/>
        </authorList>
    </citation>
    <scope>NUCLEOTIDE SEQUENCE [LARGE SCALE GENOMIC DNA]</scope>
    <source>
        <strain evidence="3 4">NML171200</strain>
    </source>
</reference>
<accession>A0A4Q8L6P6</accession>
<keyword evidence="3" id="KW-0482">Metalloprotease</keyword>
<proteinExistence type="predicted"/>
<keyword evidence="1" id="KW-0472">Membrane</keyword>
<feature type="transmembrane region" description="Helical" evidence="1">
    <location>
        <begin position="90"/>
        <end position="109"/>
    </location>
</feature>
<keyword evidence="1" id="KW-0812">Transmembrane</keyword>
<keyword evidence="3" id="KW-0645">Protease</keyword>
<evidence type="ECO:0000259" key="2">
    <source>
        <dbReference type="Pfam" id="PF02517"/>
    </source>
</evidence>
<gene>
    <name evidence="3" type="ORF">EA660_15260</name>
</gene>
<dbReference type="GO" id="GO:0004175">
    <property type="term" value="F:endopeptidase activity"/>
    <property type="evidence" value="ECO:0007669"/>
    <property type="project" value="UniProtKB-ARBA"/>
</dbReference>